<reference evidence="1 2" key="1">
    <citation type="submission" date="2017-10" db="EMBL/GenBank/DDBJ databases">
        <title>Extensive intraspecific genome diversity in a model arbuscular mycorrhizal fungus.</title>
        <authorList>
            <person name="Chen E.C.H."/>
            <person name="Morin E."/>
            <person name="Baudet D."/>
            <person name="Noel J."/>
            <person name="Ndikumana S."/>
            <person name="Charron P."/>
            <person name="St-Onge C."/>
            <person name="Giorgi J."/>
            <person name="Grigoriev I.V."/>
            <person name="Roux C."/>
            <person name="Martin F.M."/>
            <person name="Corradi N."/>
        </authorList>
    </citation>
    <scope>NUCLEOTIDE SEQUENCE [LARGE SCALE GENOMIC DNA]</scope>
    <source>
        <strain evidence="1 2">A1</strain>
    </source>
</reference>
<protein>
    <recommendedName>
        <fullName evidence="3">Alpha/beta hydrolase fold-3 domain-containing protein</fullName>
    </recommendedName>
</protein>
<comment type="caution">
    <text evidence="1">The sequence shown here is derived from an EMBL/GenBank/DDBJ whole genome shotgun (WGS) entry which is preliminary data.</text>
</comment>
<sequence>MYARVLDSGFEPLNPKNIVIAGDSAGVGIANRSLGDHRLGLRFVSSVFSVPRYFSSFGSTINKDFGAAVRFCLVNFTYSGAAALFHTLFHYLIYGCARTNSFFIALFEEEYLMEKSFAIERGYIGQEMANIFEELCAMLY</sequence>
<reference evidence="1 2" key="2">
    <citation type="submission" date="2017-10" db="EMBL/GenBank/DDBJ databases">
        <title>Genome analyses suggest a sexual origin of heterokaryosis in a supposedly ancient asexual fungus.</title>
        <authorList>
            <person name="Corradi N."/>
            <person name="Sedzielewska K."/>
            <person name="Noel J."/>
            <person name="Charron P."/>
            <person name="Farinelli L."/>
            <person name="Marton T."/>
            <person name="Kruger M."/>
            <person name="Pelin A."/>
            <person name="Brachmann A."/>
            <person name="Corradi N."/>
        </authorList>
    </citation>
    <scope>NUCLEOTIDE SEQUENCE [LARGE SCALE GENOMIC DNA]</scope>
    <source>
        <strain evidence="1 2">A1</strain>
    </source>
</reference>
<gene>
    <name evidence="1" type="ORF">RhiirA1_397363</name>
</gene>
<organism evidence="1 2">
    <name type="scientific">Rhizophagus irregularis</name>
    <dbReference type="NCBI Taxonomy" id="588596"/>
    <lineage>
        <taxon>Eukaryota</taxon>
        <taxon>Fungi</taxon>
        <taxon>Fungi incertae sedis</taxon>
        <taxon>Mucoromycota</taxon>
        <taxon>Glomeromycotina</taxon>
        <taxon>Glomeromycetes</taxon>
        <taxon>Glomerales</taxon>
        <taxon>Glomeraceae</taxon>
        <taxon>Rhizophagus</taxon>
    </lineage>
</organism>
<evidence type="ECO:0000313" key="1">
    <source>
        <dbReference type="EMBL" id="PKC62759.1"/>
    </source>
</evidence>
<dbReference type="VEuPathDB" id="FungiDB:RhiirA1_397363"/>
<dbReference type="EMBL" id="LLXH01000817">
    <property type="protein sequence ID" value="PKC62759.1"/>
    <property type="molecule type" value="Genomic_DNA"/>
</dbReference>
<dbReference type="AlphaFoldDB" id="A0A2N0RHI5"/>
<dbReference type="Proteomes" id="UP000232688">
    <property type="component" value="Unassembled WGS sequence"/>
</dbReference>
<evidence type="ECO:0000313" key="2">
    <source>
        <dbReference type="Proteomes" id="UP000232688"/>
    </source>
</evidence>
<name>A0A2N0RHI5_9GLOM</name>
<proteinExistence type="predicted"/>
<evidence type="ECO:0008006" key="3">
    <source>
        <dbReference type="Google" id="ProtNLM"/>
    </source>
</evidence>
<accession>A0A2N0RHI5</accession>